<protein>
    <submittedName>
        <fullName evidence="2">ABC transporter permease</fullName>
    </submittedName>
</protein>
<keyword evidence="1" id="KW-1133">Transmembrane helix</keyword>
<sequence>MTTSLRAIAPEFLKLRHSTIVWVTFAAFALGPVMGGLSLFLLGHAGDMGTSPLSEKAKLMNFSADWPSYVGLLTQVVGVGGVVVFGFVASWLFGREYSDKTAKDLLALPASRSSIINAKIVVYAMWCLALVVANLLVGLVVGALLGLDNFDIRVITSGLNTYFATTLLVMLLGTPVSFMGIWGKGYLAPIGLVVLMLIVSQIVGAVGLGQYFPWSVPGLYSGISAEMRASLTAVSFGLVGLVAVLGYVASHYWWNRADQN</sequence>
<dbReference type="PANTHER" id="PTHR37305">
    <property type="entry name" value="INTEGRAL MEMBRANE PROTEIN-RELATED"/>
    <property type="match status" value="1"/>
</dbReference>
<keyword evidence="1" id="KW-0812">Transmembrane</keyword>
<accession>A0ABZ0IHE7</accession>
<evidence type="ECO:0000256" key="1">
    <source>
        <dbReference type="SAM" id="Phobius"/>
    </source>
</evidence>
<keyword evidence="3" id="KW-1185">Reference proteome</keyword>
<dbReference type="RefSeq" id="WP_317487280.1">
    <property type="nucleotide sequence ID" value="NZ_CP136051.1"/>
</dbReference>
<feature type="transmembrane region" description="Helical" evidence="1">
    <location>
        <begin position="159"/>
        <end position="178"/>
    </location>
</feature>
<gene>
    <name evidence="2" type="ORF">RT717_15420</name>
</gene>
<dbReference type="EMBL" id="CP136051">
    <property type="protein sequence ID" value="WOK04470.1"/>
    <property type="molecule type" value="Genomic_DNA"/>
</dbReference>
<name>A0ABZ0IHE7_9BACT</name>
<feature type="transmembrane region" description="Helical" evidence="1">
    <location>
        <begin position="20"/>
        <end position="46"/>
    </location>
</feature>
<feature type="transmembrane region" description="Helical" evidence="1">
    <location>
        <begin position="232"/>
        <end position="254"/>
    </location>
</feature>
<evidence type="ECO:0000313" key="2">
    <source>
        <dbReference type="EMBL" id="WOK04470.1"/>
    </source>
</evidence>
<keyword evidence="1" id="KW-0472">Membrane</keyword>
<feature type="transmembrane region" description="Helical" evidence="1">
    <location>
        <begin position="120"/>
        <end position="147"/>
    </location>
</feature>
<feature type="transmembrane region" description="Helical" evidence="1">
    <location>
        <begin position="66"/>
        <end position="93"/>
    </location>
</feature>
<feature type="transmembrane region" description="Helical" evidence="1">
    <location>
        <begin position="190"/>
        <end position="212"/>
    </location>
</feature>
<organism evidence="2 3">
    <name type="scientific">Imperialibacter roseus</name>
    <dbReference type="NCBI Taxonomy" id="1324217"/>
    <lineage>
        <taxon>Bacteria</taxon>
        <taxon>Pseudomonadati</taxon>
        <taxon>Bacteroidota</taxon>
        <taxon>Cytophagia</taxon>
        <taxon>Cytophagales</taxon>
        <taxon>Flammeovirgaceae</taxon>
        <taxon>Imperialibacter</taxon>
    </lineage>
</organism>
<reference evidence="2 3" key="1">
    <citation type="journal article" date="2023" name="Microbiol. Resour. Announc.">
        <title>Complete Genome Sequence of Imperialibacter roseus strain P4T.</title>
        <authorList>
            <person name="Tizabi D.R."/>
            <person name="Bachvaroff T."/>
            <person name="Hill R.T."/>
        </authorList>
    </citation>
    <scope>NUCLEOTIDE SEQUENCE [LARGE SCALE GENOMIC DNA]</scope>
    <source>
        <strain evidence="2 3">P4T</strain>
    </source>
</reference>
<proteinExistence type="predicted"/>
<dbReference type="Pfam" id="PF12730">
    <property type="entry name" value="ABC2_membrane_4"/>
    <property type="match status" value="1"/>
</dbReference>
<dbReference type="PANTHER" id="PTHR37305:SF1">
    <property type="entry name" value="MEMBRANE PROTEIN"/>
    <property type="match status" value="1"/>
</dbReference>
<dbReference type="Proteomes" id="UP001302349">
    <property type="component" value="Chromosome"/>
</dbReference>
<evidence type="ECO:0000313" key="3">
    <source>
        <dbReference type="Proteomes" id="UP001302349"/>
    </source>
</evidence>